<dbReference type="InterPro" id="IPR055411">
    <property type="entry name" value="LRR_FXL15/At3g58940/PEG3-like"/>
</dbReference>
<proteinExistence type="predicted"/>
<dbReference type="PANTHER" id="PTHR32141:SF91">
    <property type="entry name" value="F-BOX DOMAIN-CONTAINING PROTEIN"/>
    <property type="match status" value="1"/>
</dbReference>
<dbReference type="SUPFAM" id="SSF52047">
    <property type="entry name" value="RNI-like"/>
    <property type="match status" value="1"/>
</dbReference>
<dbReference type="AlphaFoldDB" id="A0A5J9T7A4"/>
<evidence type="ECO:0000313" key="4">
    <source>
        <dbReference type="Proteomes" id="UP000324897"/>
    </source>
</evidence>
<dbReference type="Gramene" id="TVU07300">
    <property type="protein sequence ID" value="TVU07300"/>
    <property type="gene ID" value="EJB05_47350"/>
</dbReference>
<feature type="domain" description="F-box/LRR-repeat protein 15/At3g58940/PEG3-like LRR" evidence="2">
    <location>
        <begin position="8"/>
        <end position="237"/>
    </location>
</feature>
<protein>
    <submittedName>
        <fullName evidence="3">Uncharacterized protein</fullName>
    </submittedName>
</protein>
<evidence type="ECO:0000259" key="1">
    <source>
        <dbReference type="Pfam" id="PF08387"/>
    </source>
</evidence>
<gene>
    <name evidence="3" type="ORF">EJB05_47350</name>
</gene>
<evidence type="ECO:0000259" key="2">
    <source>
        <dbReference type="Pfam" id="PF24758"/>
    </source>
</evidence>
<dbReference type="InterPro" id="IPR055302">
    <property type="entry name" value="F-box_dom-containing"/>
</dbReference>
<organism evidence="3 4">
    <name type="scientific">Eragrostis curvula</name>
    <name type="common">weeping love grass</name>
    <dbReference type="NCBI Taxonomy" id="38414"/>
    <lineage>
        <taxon>Eukaryota</taxon>
        <taxon>Viridiplantae</taxon>
        <taxon>Streptophyta</taxon>
        <taxon>Embryophyta</taxon>
        <taxon>Tracheophyta</taxon>
        <taxon>Spermatophyta</taxon>
        <taxon>Magnoliopsida</taxon>
        <taxon>Liliopsida</taxon>
        <taxon>Poales</taxon>
        <taxon>Poaceae</taxon>
        <taxon>PACMAD clade</taxon>
        <taxon>Chloridoideae</taxon>
        <taxon>Eragrostideae</taxon>
        <taxon>Eragrostidinae</taxon>
        <taxon>Eragrostis</taxon>
    </lineage>
</organism>
<dbReference type="OrthoDB" id="602515at2759"/>
<dbReference type="InterPro" id="IPR006566">
    <property type="entry name" value="FBD"/>
</dbReference>
<dbReference type="InterPro" id="IPR032675">
    <property type="entry name" value="LRR_dom_sf"/>
</dbReference>
<comment type="caution">
    <text evidence="3">The sequence shown here is derived from an EMBL/GenBank/DDBJ whole genome shotgun (WGS) entry which is preliminary data.</text>
</comment>
<dbReference type="Proteomes" id="UP000324897">
    <property type="component" value="Unassembled WGS sequence"/>
</dbReference>
<sequence>MGAHPSHLARWVQALANKGVQDLVLVNRPWPRDMLLPAAIFAAATLTRLYLGLWKFPDPPVGPRSAAALFPNLRELVLSSIDMENRHLDFILAACPALEKLGIQGIRNEGTRVRLVGHHRLRCVQISASVTESIAVVDSPILERFLITLSMKPDDGSFVRVKIAKAPNLRILGHLKPGTHMLEINNTVINAGVKASPSTMVPSVKILGLAVCFGVRNDAKKLPSFLKCFPNVETLHILSEESDEAAGELDLKFWQEAGPIESIQSRIKTMTFRQFRMGQSESSFLKFVFQSAQVLKNALISVSRGCLTSPDVFDSKVKTMIPDNNGPSNSCNVLFCESSTPDGPVVGNFQRGFDFSVPDPFAGEVVLNVP</sequence>
<dbReference type="EMBL" id="RWGY01000045">
    <property type="protein sequence ID" value="TVU07300.1"/>
    <property type="molecule type" value="Genomic_DNA"/>
</dbReference>
<accession>A0A5J9T7A4</accession>
<dbReference type="Gene3D" id="3.80.10.10">
    <property type="entry name" value="Ribonuclease Inhibitor"/>
    <property type="match status" value="1"/>
</dbReference>
<evidence type="ECO:0000313" key="3">
    <source>
        <dbReference type="EMBL" id="TVU07300.1"/>
    </source>
</evidence>
<keyword evidence="4" id="KW-1185">Reference proteome</keyword>
<name>A0A5J9T7A4_9POAL</name>
<feature type="domain" description="FBD" evidence="1">
    <location>
        <begin position="255"/>
        <end position="300"/>
    </location>
</feature>
<reference evidence="3 4" key="1">
    <citation type="journal article" date="2019" name="Sci. Rep.">
        <title>A high-quality genome of Eragrostis curvula grass provides insights into Poaceae evolution and supports new strategies to enhance forage quality.</title>
        <authorList>
            <person name="Carballo J."/>
            <person name="Santos B.A.C.M."/>
            <person name="Zappacosta D."/>
            <person name="Garbus I."/>
            <person name="Selva J.P."/>
            <person name="Gallo C.A."/>
            <person name="Diaz A."/>
            <person name="Albertini E."/>
            <person name="Caccamo M."/>
            <person name="Echenique V."/>
        </authorList>
    </citation>
    <scope>NUCLEOTIDE SEQUENCE [LARGE SCALE GENOMIC DNA]</scope>
    <source>
        <strain evidence="4">cv. Victoria</strain>
        <tissue evidence="3">Leaf</tissue>
    </source>
</reference>
<dbReference type="Pfam" id="PF08387">
    <property type="entry name" value="FBD"/>
    <property type="match status" value="1"/>
</dbReference>
<dbReference type="Pfam" id="PF24758">
    <property type="entry name" value="LRR_At5g56370"/>
    <property type="match status" value="1"/>
</dbReference>
<dbReference type="PANTHER" id="PTHR32141">
    <property type="match status" value="1"/>
</dbReference>